<organism evidence="2 3">
    <name type="scientific">Mycena pura</name>
    <dbReference type="NCBI Taxonomy" id="153505"/>
    <lineage>
        <taxon>Eukaryota</taxon>
        <taxon>Fungi</taxon>
        <taxon>Dikarya</taxon>
        <taxon>Basidiomycota</taxon>
        <taxon>Agaricomycotina</taxon>
        <taxon>Agaricomycetes</taxon>
        <taxon>Agaricomycetidae</taxon>
        <taxon>Agaricales</taxon>
        <taxon>Marasmiineae</taxon>
        <taxon>Mycenaceae</taxon>
        <taxon>Mycena</taxon>
    </lineage>
</organism>
<feature type="region of interest" description="Disordered" evidence="1">
    <location>
        <begin position="380"/>
        <end position="409"/>
    </location>
</feature>
<reference evidence="2" key="1">
    <citation type="submission" date="2023-03" db="EMBL/GenBank/DDBJ databases">
        <title>Massive genome expansion in bonnet fungi (Mycena s.s.) driven by repeated elements and novel gene families across ecological guilds.</title>
        <authorList>
            <consortium name="Lawrence Berkeley National Laboratory"/>
            <person name="Harder C.B."/>
            <person name="Miyauchi S."/>
            <person name="Viragh M."/>
            <person name="Kuo A."/>
            <person name="Thoen E."/>
            <person name="Andreopoulos B."/>
            <person name="Lu D."/>
            <person name="Skrede I."/>
            <person name="Drula E."/>
            <person name="Henrissat B."/>
            <person name="Morin E."/>
            <person name="Kohler A."/>
            <person name="Barry K."/>
            <person name="LaButti K."/>
            <person name="Morin E."/>
            <person name="Salamov A."/>
            <person name="Lipzen A."/>
            <person name="Mereny Z."/>
            <person name="Hegedus B."/>
            <person name="Baldrian P."/>
            <person name="Stursova M."/>
            <person name="Weitz H."/>
            <person name="Taylor A."/>
            <person name="Grigoriev I.V."/>
            <person name="Nagy L.G."/>
            <person name="Martin F."/>
            <person name="Kauserud H."/>
        </authorList>
    </citation>
    <scope>NUCLEOTIDE SEQUENCE</scope>
    <source>
        <strain evidence="2">9144</strain>
    </source>
</reference>
<sequence length="484" mass="52430">MVRSLPRALRPLLATYRRRRTRSWGQRSLLPTPGRAELLALGVPLACQRTSTARQNHKHDAVLNRESFGPCVASRLSAAGVVCPRLSAADKHVTIASDGGVSQRRYPYRRSRASLLHLLTFIYAQPAHHHVCFSLWSKLPVYPALPLHMRVCAGSFLTRHVPTVHMRPTHAHRSVPAAACAHSRERAWARLSRPLPSMRCNAAATTQRMRTFAFNATYCRSPCARSCADSPAVGNVMQGCVGVVRLVLHTTLLSPMTAASDGGVYRTSRASLLHPLTCISAQRAPDRVCFSLWSKLDPPCAHSCTGLLSTPQALAVPTRLAHAPTSVHALFLDAPRPYRQNAPCACSYERDCRHLCMLPPVTTPPSRSCPLPPPPCNASAPLHPATRARRRPATRAHRRPAMPRVPLPPTHARGSVCGFRFDADCRRRLHSCVAILPPLPGHPHSLLQTCAGPKVCAAGSAARAIVGQQRSALHGGAKVGGGAT</sequence>
<accession>A0AAD6V3P5</accession>
<keyword evidence="3" id="KW-1185">Reference proteome</keyword>
<comment type="caution">
    <text evidence="2">The sequence shown here is derived from an EMBL/GenBank/DDBJ whole genome shotgun (WGS) entry which is preliminary data.</text>
</comment>
<gene>
    <name evidence="2" type="ORF">GGX14DRAFT_655267</name>
</gene>
<dbReference type="AlphaFoldDB" id="A0AAD6V3P5"/>
<evidence type="ECO:0000256" key="1">
    <source>
        <dbReference type="SAM" id="MobiDB-lite"/>
    </source>
</evidence>
<proteinExistence type="predicted"/>
<feature type="compositionally biased region" description="Basic residues" evidence="1">
    <location>
        <begin position="386"/>
        <end position="401"/>
    </location>
</feature>
<evidence type="ECO:0000313" key="2">
    <source>
        <dbReference type="EMBL" id="KAJ7201553.1"/>
    </source>
</evidence>
<name>A0AAD6V3P5_9AGAR</name>
<dbReference type="Proteomes" id="UP001219525">
    <property type="component" value="Unassembled WGS sequence"/>
</dbReference>
<evidence type="ECO:0000313" key="3">
    <source>
        <dbReference type="Proteomes" id="UP001219525"/>
    </source>
</evidence>
<protein>
    <submittedName>
        <fullName evidence="2">Uncharacterized protein</fullName>
    </submittedName>
</protein>
<dbReference type="EMBL" id="JARJCW010000058">
    <property type="protein sequence ID" value="KAJ7201553.1"/>
    <property type="molecule type" value="Genomic_DNA"/>
</dbReference>